<dbReference type="Gene3D" id="3.30.720.120">
    <property type="match status" value="1"/>
</dbReference>
<dbReference type="PANTHER" id="PTHR34109">
    <property type="entry name" value="BNAUNNG04460D PROTEIN-RELATED"/>
    <property type="match status" value="1"/>
</dbReference>
<comment type="caution">
    <text evidence="2">The sequence shown here is derived from an EMBL/GenBank/DDBJ whole genome shotgun (WGS) entry which is preliminary data.</text>
</comment>
<dbReference type="RefSeq" id="WP_371946845.1">
    <property type="nucleotide sequence ID" value="NZ_JAXCEI010000001.1"/>
</dbReference>
<dbReference type="InterPro" id="IPR004360">
    <property type="entry name" value="Glyas_Fos-R_dOase_dom"/>
</dbReference>
<gene>
    <name evidence="2" type="ORF">SM611_00995</name>
</gene>
<feature type="domain" description="VOC" evidence="1">
    <location>
        <begin position="8"/>
        <end position="129"/>
    </location>
</feature>
<evidence type="ECO:0000313" key="2">
    <source>
        <dbReference type="EMBL" id="MFA1537498.1"/>
    </source>
</evidence>
<keyword evidence="3" id="KW-1185">Reference proteome</keyword>
<dbReference type="InterPro" id="IPR029068">
    <property type="entry name" value="Glyas_Bleomycin-R_OHBP_Dase"/>
</dbReference>
<dbReference type="SUPFAM" id="SSF54593">
    <property type="entry name" value="Glyoxalase/Bleomycin resistance protein/Dihydroxybiphenyl dioxygenase"/>
    <property type="match status" value="1"/>
</dbReference>
<evidence type="ECO:0000313" key="3">
    <source>
        <dbReference type="Proteomes" id="UP001569963"/>
    </source>
</evidence>
<reference evidence="2 3" key="1">
    <citation type="submission" date="2023-11" db="EMBL/GenBank/DDBJ databases">
        <title>Actinomadura monticuli sp. nov., isolated from volcanic ash.</title>
        <authorList>
            <person name="Lee S.D."/>
            <person name="Yang H."/>
            <person name="Kim I.S."/>
        </authorList>
    </citation>
    <scope>NUCLEOTIDE SEQUENCE [LARGE SCALE GENOMIC DNA]</scope>
    <source>
        <strain evidence="2 3">DLS-62</strain>
    </source>
</reference>
<dbReference type="Proteomes" id="UP001569963">
    <property type="component" value="Unassembled WGS sequence"/>
</dbReference>
<protein>
    <submittedName>
        <fullName evidence="2">VOC family protein</fullName>
    </submittedName>
</protein>
<evidence type="ECO:0000259" key="1">
    <source>
        <dbReference type="PROSITE" id="PS51819"/>
    </source>
</evidence>
<dbReference type="Gene3D" id="3.30.720.110">
    <property type="match status" value="1"/>
</dbReference>
<dbReference type="Pfam" id="PF00903">
    <property type="entry name" value="Glyoxalase"/>
    <property type="match status" value="1"/>
</dbReference>
<proteinExistence type="predicted"/>
<dbReference type="InterPro" id="IPR037523">
    <property type="entry name" value="VOC_core"/>
</dbReference>
<dbReference type="PROSITE" id="PS51819">
    <property type="entry name" value="VOC"/>
    <property type="match status" value="1"/>
</dbReference>
<dbReference type="CDD" id="cd07246">
    <property type="entry name" value="VOC_like"/>
    <property type="match status" value="1"/>
</dbReference>
<name>A0ABV4Q2V8_9ACTN</name>
<organism evidence="2 3">
    <name type="scientific">Actinomadura monticuli</name>
    <dbReference type="NCBI Taxonomy" id="3097367"/>
    <lineage>
        <taxon>Bacteria</taxon>
        <taxon>Bacillati</taxon>
        <taxon>Actinomycetota</taxon>
        <taxon>Actinomycetes</taxon>
        <taxon>Streptosporangiales</taxon>
        <taxon>Thermomonosporaceae</taxon>
        <taxon>Actinomadura</taxon>
    </lineage>
</organism>
<sequence length="132" mass="13996">MDIPEHYRYSVIPHIMIDGAAEAIKFYTEAFGASELFRLDGDDGRIVHAEISVQGSTLMLGDAEGPFGPPGEAGTSVLLHVYVPDVDALTARAAAAGAELLSAPADMPYGARQSMLRDPSGHVWIFLTPIAA</sequence>
<accession>A0ABV4Q2V8</accession>
<dbReference type="PANTHER" id="PTHR34109:SF1">
    <property type="entry name" value="VOC DOMAIN-CONTAINING PROTEIN"/>
    <property type="match status" value="1"/>
</dbReference>
<dbReference type="EMBL" id="JAXCEI010000001">
    <property type="protein sequence ID" value="MFA1537498.1"/>
    <property type="molecule type" value="Genomic_DNA"/>
</dbReference>